<protein>
    <submittedName>
        <fullName evidence="3">MFS transporter</fullName>
    </submittedName>
</protein>
<keyword evidence="2" id="KW-0472">Membrane</keyword>
<dbReference type="InterPro" id="IPR039672">
    <property type="entry name" value="MFS_2"/>
</dbReference>
<dbReference type="Pfam" id="PF13347">
    <property type="entry name" value="MFS_2"/>
    <property type="match status" value="1"/>
</dbReference>
<dbReference type="EMBL" id="CP069370">
    <property type="protein sequence ID" value="QYZ69499.1"/>
    <property type="molecule type" value="Genomic_DNA"/>
</dbReference>
<evidence type="ECO:0000313" key="4">
    <source>
        <dbReference type="Proteomes" id="UP000826300"/>
    </source>
</evidence>
<dbReference type="Proteomes" id="UP000826300">
    <property type="component" value="Chromosome"/>
</dbReference>
<dbReference type="AlphaFoldDB" id="A0A8G0ZS73"/>
<feature type="transmembrane region" description="Helical" evidence="2">
    <location>
        <begin position="107"/>
        <end position="130"/>
    </location>
</feature>
<feature type="transmembrane region" description="Helical" evidence="2">
    <location>
        <begin position="311"/>
        <end position="335"/>
    </location>
</feature>
<feature type="transmembrane region" description="Helical" evidence="2">
    <location>
        <begin position="225"/>
        <end position="248"/>
    </location>
</feature>
<feature type="transmembrane region" description="Helical" evidence="2">
    <location>
        <begin position="150"/>
        <end position="170"/>
    </location>
</feature>
<feature type="transmembrane region" description="Helical" evidence="2">
    <location>
        <begin position="347"/>
        <end position="372"/>
    </location>
</feature>
<dbReference type="InterPro" id="IPR036259">
    <property type="entry name" value="MFS_trans_sf"/>
</dbReference>
<accession>A0A8G0ZS73</accession>
<dbReference type="Gene3D" id="1.20.1250.20">
    <property type="entry name" value="MFS general substrate transporter like domains"/>
    <property type="match status" value="1"/>
</dbReference>
<evidence type="ECO:0000256" key="1">
    <source>
        <dbReference type="ARBA" id="ARBA00009617"/>
    </source>
</evidence>
<feature type="transmembrane region" description="Helical" evidence="2">
    <location>
        <begin position="260"/>
        <end position="279"/>
    </location>
</feature>
<sequence>MTAALASAAPARGLWPWSLFAATLAAAGLPLYIHAPAFYAETYHIGLGALGAVLGAIRFIDVVQDPALGWLAEAQRRHRGALVGGAMALMAGGMAGLFAVTPPVAPLLWFALMMTVLCTAWSFLSIAFYAQGVTRAVGLGASGHLRLATWREGGALVGVCLAATAPLALGAISAEPFAVFALIFVLATLAAGLAMRHEWQAGPAVALPGLALFRPVLADPLARRLLILALLNAAPVAVTSTLFLFFVGERLQAPDAAGPLLLAFFLAAAVSVPLWFRLASRFGQKATLMAGMVLAIISFAFALTLGPGDVLAFAVISAASGAALGADTTLLPAIFARRLAALGPGEAAAFGLWAFVSKLSLALAAVTLLPALQLAGFTPTGANPPAALSLLTLLYAGLPLALKALAIALLARTRLNQP</sequence>
<keyword evidence="2" id="KW-1133">Transmembrane helix</keyword>
<dbReference type="KEGG" id="nsm:JO391_17475"/>
<evidence type="ECO:0000256" key="2">
    <source>
        <dbReference type="SAM" id="Phobius"/>
    </source>
</evidence>
<feature type="transmembrane region" description="Helical" evidence="2">
    <location>
        <begin position="392"/>
        <end position="411"/>
    </location>
</feature>
<dbReference type="GO" id="GO:0008643">
    <property type="term" value="P:carbohydrate transport"/>
    <property type="evidence" value="ECO:0007669"/>
    <property type="project" value="InterPro"/>
</dbReference>
<feature type="transmembrane region" description="Helical" evidence="2">
    <location>
        <begin position="80"/>
        <end position="100"/>
    </location>
</feature>
<dbReference type="GO" id="GO:0005886">
    <property type="term" value="C:plasma membrane"/>
    <property type="evidence" value="ECO:0007669"/>
    <property type="project" value="TreeGrafter"/>
</dbReference>
<keyword evidence="2" id="KW-0812">Transmembrane</keyword>
<name>A0A8G0ZS73_9RHOB</name>
<feature type="transmembrane region" description="Helical" evidence="2">
    <location>
        <begin position="14"/>
        <end position="35"/>
    </location>
</feature>
<dbReference type="GO" id="GO:0015293">
    <property type="term" value="F:symporter activity"/>
    <property type="evidence" value="ECO:0007669"/>
    <property type="project" value="InterPro"/>
</dbReference>
<dbReference type="RefSeq" id="WP_220661717.1">
    <property type="nucleotide sequence ID" value="NZ_CP069370.1"/>
</dbReference>
<reference evidence="3" key="1">
    <citation type="submission" date="2021-02" db="EMBL/GenBank/DDBJ databases">
        <title>Rhodobacter shimadae sp. nov., an aerobic anoxygenic phototrophic bacterium isolated from a hot spring.</title>
        <authorList>
            <person name="Muramatsu S."/>
            <person name="Haruta S."/>
            <person name="Hirose S."/>
            <person name="Hanada S."/>
        </authorList>
    </citation>
    <scope>NUCLEOTIDE SEQUENCE</scope>
    <source>
        <strain evidence="3">N10</strain>
    </source>
</reference>
<feature type="transmembrane region" description="Helical" evidence="2">
    <location>
        <begin position="177"/>
        <end position="195"/>
    </location>
</feature>
<proteinExistence type="inferred from homology"/>
<dbReference type="SUPFAM" id="SSF103473">
    <property type="entry name" value="MFS general substrate transporter"/>
    <property type="match status" value="1"/>
</dbReference>
<dbReference type="PANTHER" id="PTHR11328">
    <property type="entry name" value="MAJOR FACILITATOR SUPERFAMILY DOMAIN-CONTAINING PROTEIN"/>
    <property type="match status" value="1"/>
</dbReference>
<feature type="transmembrane region" description="Helical" evidence="2">
    <location>
        <begin position="42"/>
        <end position="60"/>
    </location>
</feature>
<organism evidence="3 4">
    <name type="scientific">Neotabrizicola shimadae</name>
    <dbReference type="NCBI Taxonomy" id="2807096"/>
    <lineage>
        <taxon>Bacteria</taxon>
        <taxon>Pseudomonadati</taxon>
        <taxon>Pseudomonadota</taxon>
        <taxon>Alphaproteobacteria</taxon>
        <taxon>Rhodobacterales</taxon>
        <taxon>Paracoccaceae</taxon>
        <taxon>Neotabrizicola</taxon>
    </lineage>
</organism>
<dbReference type="PANTHER" id="PTHR11328:SF24">
    <property type="entry name" value="MAJOR FACILITATOR SUPERFAMILY (MFS) PROFILE DOMAIN-CONTAINING PROTEIN"/>
    <property type="match status" value="1"/>
</dbReference>
<keyword evidence="4" id="KW-1185">Reference proteome</keyword>
<comment type="similarity">
    <text evidence="1">Belongs to the sodium:galactoside symporter (TC 2.A.2) family.</text>
</comment>
<feature type="transmembrane region" description="Helical" evidence="2">
    <location>
        <begin position="286"/>
        <end position="305"/>
    </location>
</feature>
<evidence type="ECO:0000313" key="3">
    <source>
        <dbReference type="EMBL" id="QYZ69499.1"/>
    </source>
</evidence>
<gene>
    <name evidence="3" type="ORF">JO391_17475</name>
</gene>